<proteinExistence type="predicted"/>
<feature type="region of interest" description="Disordered" evidence="1">
    <location>
        <begin position="193"/>
        <end position="212"/>
    </location>
</feature>
<evidence type="ECO:0000313" key="2">
    <source>
        <dbReference type="EMBL" id="KAJ7025931.1"/>
    </source>
</evidence>
<feature type="compositionally biased region" description="Acidic residues" evidence="1">
    <location>
        <begin position="200"/>
        <end position="212"/>
    </location>
</feature>
<keyword evidence="3" id="KW-1185">Reference proteome</keyword>
<protein>
    <submittedName>
        <fullName evidence="2">Uncharacterized protein</fullName>
    </submittedName>
</protein>
<dbReference type="EMBL" id="JARJCM010000146">
    <property type="protein sequence ID" value="KAJ7025931.1"/>
    <property type="molecule type" value="Genomic_DNA"/>
</dbReference>
<reference evidence="2" key="1">
    <citation type="submission" date="2023-03" db="EMBL/GenBank/DDBJ databases">
        <title>Massive genome expansion in bonnet fungi (Mycena s.s.) driven by repeated elements and novel gene families across ecological guilds.</title>
        <authorList>
            <consortium name="Lawrence Berkeley National Laboratory"/>
            <person name="Harder C.B."/>
            <person name="Miyauchi S."/>
            <person name="Viragh M."/>
            <person name="Kuo A."/>
            <person name="Thoen E."/>
            <person name="Andreopoulos B."/>
            <person name="Lu D."/>
            <person name="Skrede I."/>
            <person name="Drula E."/>
            <person name="Henrissat B."/>
            <person name="Morin E."/>
            <person name="Kohler A."/>
            <person name="Barry K."/>
            <person name="LaButti K."/>
            <person name="Morin E."/>
            <person name="Salamov A."/>
            <person name="Lipzen A."/>
            <person name="Mereny Z."/>
            <person name="Hegedus B."/>
            <person name="Baldrian P."/>
            <person name="Stursova M."/>
            <person name="Weitz H."/>
            <person name="Taylor A."/>
            <person name="Grigoriev I.V."/>
            <person name="Nagy L.G."/>
            <person name="Martin F."/>
            <person name="Kauserud H."/>
        </authorList>
    </citation>
    <scope>NUCLEOTIDE SEQUENCE</scope>
    <source>
        <strain evidence="2">CBHHK200</strain>
    </source>
</reference>
<dbReference type="AlphaFoldDB" id="A0AAD6SFP6"/>
<gene>
    <name evidence="2" type="ORF">C8F04DRAFT_1190967</name>
</gene>
<comment type="caution">
    <text evidence="2">The sequence shown here is derived from an EMBL/GenBank/DDBJ whole genome shotgun (WGS) entry which is preliminary data.</text>
</comment>
<dbReference type="Proteomes" id="UP001218188">
    <property type="component" value="Unassembled WGS sequence"/>
</dbReference>
<sequence>MTPIPPRFNRAGSHPASETTEITAAVRRIVLYGDVISALSKFRLCVGCVSECNSHRVGSLETVDRGRGQSREEGDEARWALLQLKPWSGFIEHFFGVTRSFVQEFTFGQLIQMNKQIQRQEGEGFEQRVHTRFRLSAHPEELSALKQLPPRADIDRACEVGWKEAAALATQLCGMEIPQLPLQAADIHPHFRRENGPPTVDEEEDTEPEWESDFEVASYPLTATDVDFELLNMKYVGSTYHRSLPKIPEGHRPSGHFLD</sequence>
<name>A0AAD6SFP6_9AGAR</name>
<accession>A0AAD6SFP6</accession>
<organism evidence="2 3">
    <name type="scientific">Mycena alexandri</name>
    <dbReference type="NCBI Taxonomy" id="1745969"/>
    <lineage>
        <taxon>Eukaryota</taxon>
        <taxon>Fungi</taxon>
        <taxon>Dikarya</taxon>
        <taxon>Basidiomycota</taxon>
        <taxon>Agaricomycotina</taxon>
        <taxon>Agaricomycetes</taxon>
        <taxon>Agaricomycetidae</taxon>
        <taxon>Agaricales</taxon>
        <taxon>Marasmiineae</taxon>
        <taxon>Mycenaceae</taxon>
        <taxon>Mycena</taxon>
    </lineage>
</organism>
<evidence type="ECO:0000313" key="3">
    <source>
        <dbReference type="Proteomes" id="UP001218188"/>
    </source>
</evidence>
<evidence type="ECO:0000256" key="1">
    <source>
        <dbReference type="SAM" id="MobiDB-lite"/>
    </source>
</evidence>